<organism evidence="2 3">
    <name type="scientific">Bradyrhizobium quebecense</name>
    <dbReference type="NCBI Taxonomy" id="2748629"/>
    <lineage>
        <taxon>Bacteria</taxon>
        <taxon>Pseudomonadati</taxon>
        <taxon>Pseudomonadota</taxon>
        <taxon>Alphaproteobacteria</taxon>
        <taxon>Hyphomicrobiales</taxon>
        <taxon>Nitrobacteraceae</taxon>
        <taxon>Bradyrhizobium</taxon>
    </lineage>
</organism>
<evidence type="ECO:0000313" key="2">
    <source>
        <dbReference type="EMBL" id="MBO1434808.1"/>
    </source>
</evidence>
<keyword evidence="3" id="KW-1185">Reference proteome</keyword>
<evidence type="ECO:0000256" key="1">
    <source>
        <dbReference type="SAM" id="MobiDB-lite"/>
    </source>
</evidence>
<feature type="region of interest" description="Disordered" evidence="1">
    <location>
        <begin position="1"/>
        <end position="23"/>
    </location>
</feature>
<comment type="caution">
    <text evidence="2">The sequence shown here is derived from an EMBL/GenBank/DDBJ whole genome shotgun (WGS) entry which is preliminary data.</text>
</comment>
<dbReference type="Proteomes" id="UP000692816">
    <property type="component" value="Unassembled WGS sequence"/>
</dbReference>
<evidence type="ECO:0000313" key="3">
    <source>
        <dbReference type="Proteomes" id="UP000692816"/>
    </source>
</evidence>
<feature type="compositionally biased region" description="Basic and acidic residues" evidence="1">
    <location>
        <begin position="1"/>
        <end position="15"/>
    </location>
</feature>
<dbReference type="EMBL" id="JAGEPA010000001">
    <property type="protein sequence ID" value="MBO1434808.1"/>
    <property type="molecule type" value="Genomic_DNA"/>
</dbReference>
<dbReference type="RefSeq" id="WP_207838583.1">
    <property type="nucleotide sequence ID" value="NZ_CP088282.1"/>
</dbReference>
<proteinExistence type="predicted"/>
<sequence length="47" mass="5420">MRPPDKPPNGKDKPPPKLTLTDQAREVAKEYANDLREIIKKLLKKTH</sequence>
<gene>
    <name evidence="2" type="ORF">J4P68_36700</name>
</gene>
<protein>
    <submittedName>
        <fullName evidence="2">Uncharacterized protein</fullName>
    </submittedName>
</protein>
<name>A0ABS3MTI1_9BRAD</name>
<reference evidence="2" key="1">
    <citation type="journal article" date="2021" name="Int. J. Syst. Evol. Microbiol.">
        <title>Bradyrhizobium septentrionale sp. nov. (sv. septentrionale) and Bradyrhizobium quebecense sp. nov. (sv. septentrionale) associated with legumes native to Canada possess rearranged symbiosis genes and numerous insertion sequences.</title>
        <authorList>
            <person name="Bromfield E.S.P."/>
            <person name="Cloutier S."/>
        </authorList>
    </citation>
    <scope>NUCLEOTIDE SEQUENCE</scope>
    <source>
        <strain evidence="2">12S5</strain>
    </source>
</reference>
<accession>A0ABS3MTI1</accession>